<proteinExistence type="predicted"/>
<gene>
    <name evidence="1" type="ORF">SB20O07.19</name>
</gene>
<sequence>MAVRACLRRFGEREMERHDRLRALMVRLEADGQVDRLLRAQEDDHAARTGEEKQIQYPFFPKGTQELLKARVDIAQYSLPCAKARIEMAKRCHEDSDEDLKAEAELVVKLAEEFVLECSEIGDDRPLIGCSFSCDASMLATSKVFEQRLTQGPIAGESQGKGTSAVSMHAQIHMVVRAEPDPRYVFQFDGKPEYGSVMYHVPGGAASGGQRRQPVFTPLRPCCAAWILVPCRDLEPRPTAVALSGQPPGRRHWKIQSRDGSGGDAALAWSPLRSPVARPHLGSSIDSYSNTTLWSINLFILDKDTRTIYILDPNPLDPTYQYNPDGRYVKKLLWIAEYLPKAMSTVCPRSKWNENVFLWWQRILYDIPVYKRELSGYVVSIFVSSWKGEELNLPFLMDEYELTKQMLGQLLTYKDKECEDNMPAGVLEISLEIFKVHVKSA</sequence>
<dbReference type="InterPro" id="IPR010410">
    <property type="entry name" value="DUF1005"/>
</dbReference>
<reference evidence="1" key="3">
    <citation type="journal article" date="2005" name="Genetics">
        <title>Structure and evolution of the r/b chromosomal regions in rice, maize, and sorghum.</title>
        <authorList>
            <person name="Swigonova Z."/>
            <person name="Bennetzen J.L."/>
            <person name="Messing J."/>
        </authorList>
    </citation>
    <scope>NUCLEOTIDE SEQUENCE</scope>
</reference>
<accession>Q6JAG6</accession>
<reference evidence="1" key="2">
    <citation type="journal article" date="2004" name="Genome Res.">
        <title>Gene loss and movement in the maize genome.</title>
        <authorList>
            <person name="Lai J."/>
            <person name="Ma J."/>
            <person name="Swigonova Z."/>
            <person name="Ramakrishna W."/>
            <person name="Linton E."/>
            <person name="Llaca V."/>
            <person name="Tanyolac B."/>
            <person name="Park Y.J."/>
            <person name="Jeong O.Y."/>
            <person name="Bennetzen J.L."/>
            <person name="Messing J."/>
        </authorList>
    </citation>
    <scope>NUCLEOTIDE SEQUENCE</scope>
</reference>
<organism evidence="1">
    <name type="scientific">Sorghum bicolor</name>
    <name type="common">Sorghum</name>
    <name type="synonym">Sorghum vulgare</name>
    <dbReference type="NCBI Taxonomy" id="4558"/>
    <lineage>
        <taxon>Eukaryota</taxon>
        <taxon>Viridiplantae</taxon>
        <taxon>Streptophyta</taxon>
        <taxon>Embryophyta</taxon>
        <taxon>Tracheophyta</taxon>
        <taxon>Spermatophyta</taxon>
        <taxon>Magnoliopsida</taxon>
        <taxon>Liliopsida</taxon>
        <taxon>Poales</taxon>
        <taxon>Poaceae</taxon>
        <taxon>PACMAD clade</taxon>
        <taxon>Panicoideae</taxon>
        <taxon>Andropogonodae</taxon>
        <taxon>Andropogoneae</taxon>
        <taxon>Sorghinae</taxon>
        <taxon>Sorghum</taxon>
    </lineage>
</organism>
<evidence type="ECO:0000313" key="1">
    <source>
        <dbReference type="EMBL" id="AAT42164.1"/>
    </source>
</evidence>
<dbReference type="Pfam" id="PF06219">
    <property type="entry name" value="DUF1005"/>
    <property type="match status" value="1"/>
</dbReference>
<dbReference type="AlphaFoldDB" id="Q6JAG6"/>
<dbReference type="GO" id="GO:1990904">
    <property type="term" value="C:ribonucleoprotein complex"/>
    <property type="evidence" value="ECO:0007669"/>
    <property type="project" value="UniProtKB-KW"/>
</dbReference>
<name>Q6JAG6_SORBI</name>
<dbReference type="PANTHER" id="PTHR19846:SF0">
    <property type="entry name" value="PRE-MRNA PROCESSING FACTOR 4"/>
    <property type="match status" value="1"/>
</dbReference>
<protein>
    <submittedName>
        <fullName evidence="1">Putative small nuclear ribonucleoprotein</fullName>
    </submittedName>
</protein>
<keyword evidence="1" id="KW-0687">Ribonucleoprotein</keyword>
<dbReference type="EMBL" id="AY542311">
    <property type="protein sequence ID" value="AAT42164.1"/>
    <property type="molecule type" value="Genomic_DNA"/>
</dbReference>
<reference evidence="1" key="1">
    <citation type="journal article" date="2004" name="Genome Res.">
        <title>Close split of sorghum and maize genome progenitors.</title>
        <authorList>
            <person name="Swigonova Z."/>
            <person name="Lai J."/>
            <person name="Ma J."/>
            <person name="Ramakrishna W."/>
            <person name="Llaca V."/>
            <person name="Bennetzen J.L."/>
            <person name="Messing J."/>
        </authorList>
    </citation>
    <scope>NUCLEOTIDE SEQUENCE</scope>
</reference>
<dbReference type="PANTHER" id="PTHR19846">
    <property type="entry name" value="WD40 REPEAT PROTEIN"/>
    <property type="match status" value="1"/>
</dbReference>